<dbReference type="Proteomes" id="UP000007735">
    <property type="component" value="Plasmid pSfHH103e"/>
</dbReference>
<gene>
    <name evidence="2" type="ordered locus">SFHH103_05263</name>
</gene>
<proteinExistence type="predicted"/>
<organism evidence="2 3">
    <name type="scientific">Sinorhizobium fredii (strain HH103)</name>
    <dbReference type="NCBI Taxonomy" id="1117943"/>
    <lineage>
        <taxon>Bacteria</taxon>
        <taxon>Pseudomonadati</taxon>
        <taxon>Pseudomonadota</taxon>
        <taxon>Alphaproteobacteria</taxon>
        <taxon>Hyphomicrobiales</taxon>
        <taxon>Rhizobiaceae</taxon>
        <taxon>Sinorhizobium/Ensifer group</taxon>
        <taxon>Sinorhizobium</taxon>
    </lineage>
</organism>
<dbReference type="PROSITE" id="PS50931">
    <property type="entry name" value="HTH_LYSR"/>
    <property type="match status" value="1"/>
</dbReference>
<dbReference type="InterPro" id="IPR036388">
    <property type="entry name" value="WH-like_DNA-bd_sf"/>
</dbReference>
<dbReference type="Pfam" id="PF00126">
    <property type="entry name" value="HTH_1"/>
    <property type="match status" value="1"/>
</dbReference>
<keyword evidence="2" id="KW-0614">Plasmid</keyword>
<accession>G9AF97</accession>
<dbReference type="EMBL" id="HE616899">
    <property type="protein sequence ID" value="CCE99729.1"/>
    <property type="molecule type" value="Genomic_DNA"/>
</dbReference>
<geneLocation type="plasmid" evidence="2 3">
    <name>pSfHH103e</name>
</geneLocation>
<dbReference type="GO" id="GO:0003700">
    <property type="term" value="F:DNA-binding transcription factor activity"/>
    <property type="evidence" value="ECO:0007669"/>
    <property type="project" value="InterPro"/>
</dbReference>
<reference evidence="2 3" key="1">
    <citation type="journal article" date="2012" name="J. Bacteriol.">
        <title>Genome sequence of the soybean symbiont Sinorhizobium fredii HH103.</title>
        <authorList>
            <person name="Weidner S."/>
            <person name="Becker A."/>
            <person name="Bonilla I."/>
            <person name="Jaenicke S."/>
            <person name="Lloret J."/>
            <person name="Margaret I."/>
            <person name="Puhler A."/>
            <person name="Ruiz-Sainz J.E."/>
            <person name="Schneiker-Bekel S."/>
            <person name="Szczepanowski R."/>
            <person name="Vinardell J.M."/>
            <person name="Zehner S."/>
            <person name="Gottfert M."/>
        </authorList>
    </citation>
    <scope>NUCLEOTIDE SEQUENCE [LARGE SCALE GENOMIC DNA]</scope>
    <source>
        <strain evidence="2 3">HH103</strain>
        <plasmid evidence="3">pSfHH103e</plasmid>
    </source>
</reference>
<dbReference type="SUPFAM" id="SSF46785">
    <property type="entry name" value="Winged helix' DNA-binding domain"/>
    <property type="match status" value="1"/>
</dbReference>
<dbReference type="InterPro" id="IPR036390">
    <property type="entry name" value="WH_DNA-bd_sf"/>
</dbReference>
<dbReference type="AlphaFoldDB" id="G9AF97"/>
<feature type="domain" description="HTH lysR-type" evidence="1">
    <location>
        <begin position="61"/>
        <end position="117"/>
    </location>
</feature>
<evidence type="ECO:0000313" key="3">
    <source>
        <dbReference type="Proteomes" id="UP000007735"/>
    </source>
</evidence>
<dbReference type="PATRIC" id="fig|380.5.peg.4820"/>
<sequence>MDRQKHRLSFCAVGLPAPYIESSIEAASRFSRLVALPGRWFSRACNCRRTNERHLSRMKVENWEDLRLFLHVAEQGGLAGAAEKTGISAPTIGRRMLALERATGRALFVRADRLRARNRTGKHC</sequence>
<name>G9AF97_SINF1</name>
<protein>
    <recommendedName>
        <fullName evidence="1">HTH lysR-type domain-containing protein</fullName>
    </recommendedName>
</protein>
<dbReference type="Gene3D" id="1.10.10.10">
    <property type="entry name" value="Winged helix-like DNA-binding domain superfamily/Winged helix DNA-binding domain"/>
    <property type="match status" value="1"/>
</dbReference>
<evidence type="ECO:0000259" key="1">
    <source>
        <dbReference type="PROSITE" id="PS50931"/>
    </source>
</evidence>
<evidence type="ECO:0000313" key="2">
    <source>
        <dbReference type="EMBL" id="CCE99729.1"/>
    </source>
</evidence>
<dbReference type="InterPro" id="IPR000847">
    <property type="entry name" value="LysR_HTH_N"/>
</dbReference>
<dbReference type="KEGG" id="sfh:SFHH103_05263"/>
<dbReference type="HOGENOM" id="CLU_2002045_0_0_5"/>